<dbReference type="EMBL" id="JADGJD010000666">
    <property type="protein sequence ID" value="KAJ3049280.1"/>
    <property type="molecule type" value="Genomic_DNA"/>
</dbReference>
<keyword evidence="3" id="KW-0255">Endonuclease</keyword>
<keyword evidence="4" id="KW-1185">Reference proteome</keyword>
<organism evidence="3 4">
    <name type="scientific">Rhizophlyctis rosea</name>
    <dbReference type="NCBI Taxonomy" id="64517"/>
    <lineage>
        <taxon>Eukaryota</taxon>
        <taxon>Fungi</taxon>
        <taxon>Fungi incertae sedis</taxon>
        <taxon>Chytridiomycota</taxon>
        <taxon>Chytridiomycota incertae sedis</taxon>
        <taxon>Chytridiomycetes</taxon>
        <taxon>Rhizophlyctidales</taxon>
        <taxon>Rhizophlyctidaceae</taxon>
        <taxon>Rhizophlyctis</taxon>
    </lineage>
</organism>
<feature type="compositionally biased region" description="Low complexity" evidence="1">
    <location>
        <begin position="345"/>
        <end position="361"/>
    </location>
</feature>
<feature type="domain" description="Structure-specific endonuclease subunit SLX1 C-terminal" evidence="2">
    <location>
        <begin position="133"/>
        <end position="203"/>
    </location>
</feature>
<dbReference type="GO" id="GO:0017108">
    <property type="term" value="F:5'-flap endonuclease activity"/>
    <property type="evidence" value="ECO:0007669"/>
    <property type="project" value="TreeGrafter"/>
</dbReference>
<protein>
    <submittedName>
        <fullName evidence="3">Structure-specific endonuclease subunit SLX1</fullName>
    </submittedName>
</protein>
<dbReference type="SUPFAM" id="SSF57850">
    <property type="entry name" value="RING/U-box"/>
    <property type="match status" value="1"/>
</dbReference>
<dbReference type="AlphaFoldDB" id="A0AAD5SBJ7"/>
<feature type="compositionally biased region" description="Low complexity" evidence="1">
    <location>
        <begin position="376"/>
        <end position="390"/>
    </location>
</feature>
<evidence type="ECO:0000259" key="2">
    <source>
        <dbReference type="Pfam" id="PF21202"/>
    </source>
</evidence>
<feature type="region of interest" description="Disordered" evidence="1">
    <location>
        <begin position="224"/>
        <end position="252"/>
    </location>
</feature>
<dbReference type="GO" id="GO:0008821">
    <property type="term" value="F:crossover junction DNA endonuclease activity"/>
    <property type="evidence" value="ECO:0007669"/>
    <property type="project" value="TreeGrafter"/>
</dbReference>
<dbReference type="InterPro" id="IPR048749">
    <property type="entry name" value="SLX1_C"/>
</dbReference>
<dbReference type="CDD" id="cd16448">
    <property type="entry name" value="RING-H2"/>
    <property type="match status" value="1"/>
</dbReference>
<evidence type="ECO:0000256" key="1">
    <source>
        <dbReference type="SAM" id="MobiDB-lite"/>
    </source>
</evidence>
<comment type="caution">
    <text evidence="3">The sequence shown here is derived from an EMBL/GenBank/DDBJ whole genome shotgun (WGS) entry which is preliminary data.</text>
</comment>
<keyword evidence="3" id="KW-0540">Nuclease</keyword>
<feature type="compositionally biased region" description="Pro residues" evidence="1">
    <location>
        <begin position="391"/>
        <end position="404"/>
    </location>
</feature>
<dbReference type="InterPro" id="IPR013083">
    <property type="entry name" value="Znf_RING/FYVE/PHD"/>
</dbReference>
<proteinExistence type="predicted"/>
<keyword evidence="3" id="KW-0378">Hydrolase</keyword>
<accession>A0AAD5SBJ7</accession>
<name>A0AAD5SBJ7_9FUNG</name>
<sequence>MVLFVHGFPNKYTALQFEWAWQFPHLSRHFKSAYPGAYTGTRSERLLPAKLRVLSDMFHLNQWSRWPLRIHFLNTTIATQFGALPTAPLKHVTLKSGPMESIQHEFADESSEDHAVRLHDHISKMQLMASETDCVVCMDPVDIEQPNMWLTCERELCPMLAHLICLSEWFLQEERTDGKAMELLPVAGSCPLCREELRWGDLIRSMNSRIRSFEIIGGKSAAVASVDSDDENSDGEERGREGSIPPISTQEVSNKLRNCMTRDFVREATRGAFGLSQQPAFSSGGPSDPSRMARLLQAAAAAAATTKAGLVGDPSSQVEGAIKKRGRQRKGNGDREGVVPPQEDTSLSQLPPLLPTKPLSPSKRKRKGATLKPIDSNPNNPPSNEAMAPPSTNPPKSKPTPQPKPFITGDVRELYIPMFSDPLLDISEDEEDEEFNRLMMKAKRGTAVTYKSGRGGESNSTDWLGTHPGVVGTVKEGVHELRIG</sequence>
<dbReference type="Proteomes" id="UP001212841">
    <property type="component" value="Unassembled WGS sequence"/>
</dbReference>
<dbReference type="Pfam" id="PF21202">
    <property type="entry name" value="SLX1_C"/>
    <property type="match status" value="1"/>
</dbReference>
<feature type="region of interest" description="Disordered" evidence="1">
    <location>
        <begin position="306"/>
        <end position="408"/>
    </location>
</feature>
<reference evidence="3" key="1">
    <citation type="submission" date="2020-05" db="EMBL/GenBank/DDBJ databases">
        <title>Phylogenomic resolution of chytrid fungi.</title>
        <authorList>
            <person name="Stajich J.E."/>
            <person name="Amses K."/>
            <person name="Simmons R."/>
            <person name="Seto K."/>
            <person name="Myers J."/>
            <person name="Bonds A."/>
            <person name="Quandt C.A."/>
            <person name="Barry K."/>
            <person name="Liu P."/>
            <person name="Grigoriev I."/>
            <person name="Longcore J.E."/>
            <person name="James T.Y."/>
        </authorList>
    </citation>
    <scope>NUCLEOTIDE SEQUENCE</scope>
    <source>
        <strain evidence="3">JEL0318</strain>
    </source>
</reference>
<dbReference type="Gene3D" id="3.30.40.10">
    <property type="entry name" value="Zinc/RING finger domain, C3HC4 (zinc finger)"/>
    <property type="match status" value="1"/>
</dbReference>
<dbReference type="PANTHER" id="PTHR20208">
    <property type="entry name" value="STRUCTURE-SPECIFIC ENDONUCLEASE SUBUNIT SLX1"/>
    <property type="match status" value="1"/>
</dbReference>
<dbReference type="GO" id="GO:0000724">
    <property type="term" value="P:double-strand break repair via homologous recombination"/>
    <property type="evidence" value="ECO:0007669"/>
    <property type="project" value="TreeGrafter"/>
</dbReference>
<dbReference type="PANTHER" id="PTHR20208:SF10">
    <property type="entry name" value="STRUCTURE-SPECIFIC ENDONUCLEASE SUBUNIT SLX1"/>
    <property type="match status" value="1"/>
</dbReference>
<dbReference type="InterPro" id="IPR050381">
    <property type="entry name" value="SLX1_endonuclease"/>
</dbReference>
<evidence type="ECO:0000313" key="4">
    <source>
        <dbReference type="Proteomes" id="UP001212841"/>
    </source>
</evidence>
<evidence type="ECO:0000313" key="3">
    <source>
        <dbReference type="EMBL" id="KAJ3049280.1"/>
    </source>
</evidence>
<dbReference type="GO" id="GO:0033557">
    <property type="term" value="C:Slx1-Slx4 complex"/>
    <property type="evidence" value="ECO:0007669"/>
    <property type="project" value="TreeGrafter"/>
</dbReference>
<gene>
    <name evidence="3" type="primary">SLX1A</name>
    <name evidence="3" type="ORF">HK097_009705</name>
</gene>